<evidence type="ECO:0000256" key="1">
    <source>
        <dbReference type="SAM" id="SignalP"/>
    </source>
</evidence>
<comment type="caution">
    <text evidence="2">The sequence shown here is derived from an EMBL/GenBank/DDBJ whole genome shotgun (WGS) entry which is preliminary data.</text>
</comment>
<dbReference type="Pfam" id="PF13181">
    <property type="entry name" value="TPR_8"/>
    <property type="match status" value="1"/>
</dbReference>
<dbReference type="SMART" id="SM00028">
    <property type="entry name" value="TPR"/>
    <property type="match status" value="3"/>
</dbReference>
<accession>A0A4R6YYJ0</accession>
<dbReference type="RefSeq" id="WP_133818627.1">
    <property type="nucleotide sequence ID" value="NZ_SNZH01000006.1"/>
</dbReference>
<protein>
    <submittedName>
        <fullName evidence="2">Tetratricopeptide repeat protein</fullName>
    </submittedName>
</protein>
<name>A0A4R6YYJ0_9GAMM</name>
<organism evidence="2 3">
    <name type="scientific">Tahibacter aquaticus</name>
    <dbReference type="NCBI Taxonomy" id="520092"/>
    <lineage>
        <taxon>Bacteria</taxon>
        <taxon>Pseudomonadati</taxon>
        <taxon>Pseudomonadota</taxon>
        <taxon>Gammaproteobacteria</taxon>
        <taxon>Lysobacterales</taxon>
        <taxon>Rhodanobacteraceae</taxon>
        <taxon>Tahibacter</taxon>
    </lineage>
</organism>
<dbReference type="EMBL" id="SNZH01000006">
    <property type="protein sequence ID" value="TDR43873.1"/>
    <property type="molecule type" value="Genomic_DNA"/>
</dbReference>
<sequence length="394" mass="41980">MPPSFLIAVAILLCSLAVGSAAAPYRPRSDSEVLETLPRSAQRGDSSAVRALRLLHARDPANLDIAVRLAQAQIAAARAASDPRLWGQAQATLAAWWEQAAAPVPVLLLRAAIRQNRHEFAAAQADLRRAIAEQPAHAQAWLDLASLQQATGDLAGAANSCEHVIGAGATAIGTVCRAGVDALTGAGAKAYRVLEDTIAQEGLAAQPAAVRTWALTLLAELAERLGRNGEADRWYRQSLAVDPADSYTLAAYADFLLDRRRAVEVTVLIAADTPIDSLLLRRAQADRLLGADTAQTGSDALAARFDALRQRGDNVHRREESRFRLALAQDPAAALELALQNWAVQKEPLDARIALEAALAAGRPEAATEVVRWVAESGLQDVRLDALLHPVPAR</sequence>
<evidence type="ECO:0000313" key="2">
    <source>
        <dbReference type="EMBL" id="TDR43873.1"/>
    </source>
</evidence>
<dbReference type="SUPFAM" id="SSF48452">
    <property type="entry name" value="TPR-like"/>
    <property type="match status" value="1"/>
</dbReference>
<keyword evidence="1" id="KW-0732">Signal</keyword>
<dbReference type="AlphaFoldDB" id="A0A4R6YYJ0"/>
<feature type="signal peptide" evidence="1">
    <location>
        <begin position="1"/>
        <end position="22"/>
    </location>
</feature>
<keyword evidence="3" id="KW-1185">Reference proteome</keyword>
<dbReference type="Gene3D" id="1.25.40.10">
    <property type="entry name" value="Tetratricopeptide repeat domain"/>
    <property type="match status" value="1"/>
</dbReference>
<gene>
    <name evidence="2" type="ORF">DFR29_10615</name>
</gene>
<feature type="chain" id="PRO_5020351678" evidence="1">
    <location>
        <begin position="23"/>
        <end position="394"/>
    </location>
</feature>
<evidence type="ECO:0000313" key="3">
    <source>
        <dbReference type="Proteomes" id="UP000295293"/>
    </source>
</evidence>
<reference evidence="2 3" key="1">
    <citation type="submission" date="2019-03" db="EMBL/GenBank/DDBJ databases">
        <title>Genomic Encyclopedia of Type Strains, Phase IV (KMG-IV): sequencing the most valuable type-strain genomes for metagenomic binning, comparative biology and taxonomic classification.</title>
        <authorList>
            <person name="Goeker M."/>
        </authorList>
    </citation>
    <scope>NUCLEOTIDE SEQUENCE [LARGE SCALE GENOMIC DNA]</scope>
    <source>
        <strain evidence="2 3">DSM 21667</strain>
    </source>
</reference>
<proteinExistence type="predicted"/>
<dbReference type="InterPro" id="IPR011990">
    <property type="entry name" value="TPR-like_helical_dom_sf"/>
</dbReference>
<dbReference type="OrthoDB" id="9777400at2"/>
<dbReference type="InterPro" id="IPR019734">
    <property type="entry name" value="TPR_rpt"/>
</dbReference>
<dbReference type="Proteomes" id="UP000295293">
    <property type="component" value="Unassembled WGS sequence"/>
</dbReference>